<accession>A0A381THC9</accession>
<dbReference type="EMBL" id="UINC01004558">
    <property type="protein sequence ID" value="SVA15219.1"/>
    <property type="molecule type" value="Genomic_DNA"/>
</dbReference>
<proteinExistence type="predicted"/>
<protein>
    <submittedName>
        <fullName evidence="1">Uncharacterized protein</fullName>
    </submittedName>
</protein>
<feature type="non-terminal residue" evidence="1">
    <location>
        <position position="309"/>
    </location>
</feature>
<sequence>MKKIFSIVFILSAILIFGQSTPCTNTSTLTVSGDFNVTASGTYPMIIPPQKITGSGSGTQVFRKNVDIKLTLGAGDVFESCVVKLDVDDFDDGLQFDIDGVNLLNFQQKHWDNIFGANTTEFNGSGRFVTSGGMWTPWTGQGNPKLEISTGKVQLMVDTKNGTREDALLFMDTSVADWKLISTFTYDCLAGFNLLIGNQNGGGGPSGINANLTVEAYVGPCDTSGSFTLQDDNNKITVGSCTCNGAKDGFLALSIEDNTHDYTITVSGLDNPITIKGANKTATVPGLGKGKYTVCFKVDGQPNYEQCFE</sequence>
<evidence type="ECO:0000313" key="1">
    <source>
        <dbReference type="EMBL" id="SVA15219.1"/>
    </source>
</evidence>
<dbReference type="AlphaFoldDB" id="A0A381THC9"/>
<reference evidence="1" key="1">
    <citation type="submission" date="2018-05" db="EMBL/GenBank/DDBJ databases">
        <authorList>
            <person name="Lanie J.A."/>
            <person name="Ng W.-L."/>
            <person name="Kazmierczak K.M."/>
            <person name="Andrzejewski T.M."/>
            <person name="Davidsen T.M."/>
            <person name="Wayne K.J."/>
            <person name="Tettelin H."/>
            <person name="Glass J.I."/>
            <person name="Rusch D."/>
            <person name="Podicherti R."/>
            <person name="Tsui H.-C.T."/>
            <person name="Winkler M.E."/>
        </authorList>
    </citation>
    <scope>NUCLEOTIDE SEQUENCE</scope>
</reference>
<name>A0A381THC9_9ZZZZ</name>
<organism evidence="1">
    <name type="scientific">marine metagenome</name>
    <dbReference type="NCBI Taxonomy" id="408172"/>
    <lineage>
        <taxon>unclassified sequences</taxon>
        <taxon>metagenomes</taxon>
        <taxon>ecological metagenomes</taxon>
    </lineage>
</organism>
<gene>
    <name evidence="1" type="ORF">METZ01_LOCUS68073</name>
</gene>